<dbReference type="Pfam" id="PF00443">
    <property type="entry name" value="UCH"/>
    <property type="match status" value="1"/>
</dbReference>
<evidence type="ECO:0000256" key="5">
    <source>
        <dbReference type="ARBA" id="ARBA00022771"/>
    </source>
</evidence>
<feature type="compositionally biased region" description="Low complexity" evidence="10">
    <location>
        <begin position="23"/>
        <end position="37"/>
    </location>
</feature>
<dbReference type="CDD" id="cd02669">
    <property type="entry name" value="Peptidase_C19M"/>
    <property type="match status" value="1"/>
</dbReference>
<reference evidence="13" key="1">
    <citation type="submission" date="2022-07" db="EMBL/GenBank/DDBJ databases">
        <title>Phylogenomic reconstructions and comparative analyses of Kickxellomycotina fungi.</title>
        <authorList>
            <person name="Reynolds N.K."/>
            <person name="Stajich J.E."/>
            <person name="Barry K."/>
            <person name="Grigoriev I.V."/>
            <person name="Crous P."/>
            <person name="Smith M.E."/>
        </authorList>
    </citation>
    <scope>NUCLEOTIDE SEQUENCE</scope>
    <source>
        <strain evidence="13">BCRC 34381</strain>
    </source>
</reference>
<dbReference type="Gene3D" id="3.90.70.10">
    <property type="entry name" value="Cysteine proteinases"/>
    <property type="match status" value="1"/>
</dbReference>
<keyword evidence="7" id="KW-0508">mRNA splicing</keyword>
<dbReference type="Proteomes" id="UP001143981">
    <property type="component" value="Unassembled WGS sequence"/>
</dbReference>
<dbReference type="PROSITE" id="PS50235">
    <property type="entry name" value="USP_3"/>
    <property type="match status" value="1"/>
</dbReference>
<evidence type="ECO:0000256" key="9">
    <source>
        <dbReference type="PROSITE-ProRule" id="PRU00502"/>
    </source>
</evidence>
<keyword evidence="4" id="KW-0747">Spliceosome</keyword>
<evidence type="ECO:0000256" key="8">
    <source>
        <dbReference type="ARBA" id="ARBA00023242"/>
    </source>
</evidence>
<proteinExistence type="predicted"/>
<dbReference type="Gene3D" id="3.30.40.10">
    <property type="entry name" value="Zinc/RING finger domain, C3HC4 (zinc finger)"/>
    <property type="match status" value="1"/>
</dbReference>
<keyword evidence="14" id="KW-1185">Reference proteome</keyword>
<feature type="region of interest" description="Disordered" evidence="10">
    <location>
        <begin position="1"/>
        <end position="47"/>
    </location>
</feature>
<comment type="subcellular location">
    <subcellularLocation>
        <location evidence="1">Nucleus</location>
    </subcellularLocation>
</comment>
<dbReference type="GO" id="GO:0000245">
    <property type="term" value="P:spliceosomal complex assembly"/>
    <property type="evidence" value="ECO:0007669"/>
    <property type="project" value="InterPro"/>
</dbReference>
<dbReference type="InterPro" id="IPR001607">
    <property type="entry name" value="Znf_UBP"/>
</dbReference>
<dbReference type="SUPFAM" id="SSF54001">
    <property type="entry name" value="Cysteine proteinases"/>
    <property type="match status" value="1"/>
</dbReference>
<dbReference type="EMBL" id="JANBOI010000375">
    <property type="protein sequence ID" value="KAJ1731027.1"/>
    <property type="molecule type" value="Genomic_DNA"/>
</dbReference>
<dbReference type="InterPro" id="IPR038765">
    <property type="entry name" value="Papain-like_cys_pep_sf"/>
</dbReference>
<dbReference type="PANTHER" id="PTHR21646:SF16">
    <property type="entry name" value="U4_U6.U5 TRI-SNRNP-ASSOCIATED PROTEIN 2"/>
    <property type="match status" value="1"/>
</dbReference>
<keyword evidence="2" id="KW-0507">mRNA processing</keyword>
<evidence type="ECO:0000256" key="7">
    <source>
        <dbReference type="ARBA" id="ARBA00023187"/>
    </source>
</evidence>
<dbReference type="Pfam" id="PF02148">
    <property type="entry name" value="zf-UBP"/>
    <property type="match status" value="1"/>
</dbReference>
<feature type="region of interest" description="Disordered" evidence="10">
    <location>
        <begin position="463"/>
        <end position="491"/>
    </location>
</feature>
<evidence type="ECO:0000256" key="3">
    <source>
        <dbReference type="ARBA" id="ARBA00022723"/>
    </source>
</evidence>
<protein>
    <submittedName>
        <fullName evidence="13">U4 U6.U5 tri-snRNP-associated protein</fullName>
    </submittedName>
</protein>
<sequence length="544" mass="59609">MAPPKRPVSGGDAAASKQRKLGSANPPAAHASPSAAGSDEDAASDSDAATCPHIDGAYLDTVNRACLDFDFEQLCSVSLSSSNIYACLVCGKYYQGRGKQTQAYFHSINDSHHVFINLRTLRAYVLPDGYEVKDRSLNDIKNAVQPQYSPHHVAQLDTCLESGYDLGGKPYRPGFVGLNRIKHNSYMNAVVQALAHVPPIRDMLLLLPDRDGQPALLQRMAVLVRKMWHGRLFKAHVSPHEFAQEVADRSRRRFRLDVEGDAFEFLTWLLNTLHMDLGGTRKKGSSVIYTTFQGQIRATTHGSEASRDPASEGGRPQPDTSQSAVVEKMPFLALSLELPPKPLFTSASVDTSGDGDGDDRTDIPQVALTALLQRYNGSTAIESNGKLRQYQPVRLPQYIICHIKRFSKGGPMAEKNPTVVNFPIHGVRFGDLLPCDASQQHCRDTTYDLIVNICHIGQQMPAAANTSGRQSDTGQPPPVAQPDTPTASAANSSAESPFVAYIRCSASGKWYMLRDLHVEPAMPQVLCLSDSYIQIWQRNDSSVH</sequence>
<keyword evidence="3" id="KW-0479">Metal-binding</keyword>
<dbReference type="PANTHER" id="PTHR21646">
    <property type="entry name" value="UBIQUITIN CARBOXYL-TERMINAL HYDROLASE"/>
    <property type="match status" value="1"/>
</dbReference>
<evidence type="ECO:0000256" key="10">
    <source>
        <dbReference type="SAM" id="MobiDB-lite"/>
    </source>
</evidence>
<dbReference type="AlphaFoldDB" id="A0A9W7YE79"/>
<evidence type="ECO:0000259" key="12">
    <source>
        <dbReference type="PROSITE" id="PS50271"/>
    </source>
</evidence>
<dbReference type="GO" id="GO:0005681">
    <property type="term" value="C:spliceosomal complex"/>
    <property type="evidence" value="ECO:0007669"/>
    <property type="project" value="UniProtKB-KW"/>
</dbReference>
<keyword evidence="5 9" id="KW-0863">Zinc-finger</keyword>
<dbReference type="GO" id="GO:0008270">
    <property type="term" value="F:zinc ion binding"/>
    <property type="evidence" value="ECO:0007669"/>
    <property type="project" value="UniProtKB-KW"/>
</dbReference>
<feature type="region of interest" description="Disordered" evidence="10">
    <location>
        <begin position="298"/>
        <end position="323"/>
    </location>
</feature>
<dbReference type="GO" id="GO:0004843">
    <property type="term" value="F:cysteine-type deubiquitinase activity"/>
    <property type="evidence" value="ECO:0007669"/>
    <property type="project" value="InterPro"/>
</dbReference>
<evidence type="ECO:0000313" key="14">
    <source>
        <dbReference type="Proteomes" id="UP001143981"/>
    </source>
</evidence>
<organism evidence="13 14">
    <name type="scientific">Coemansia biformis</name>
    <dbReference type="NCBI Taxonomy" id="1286918"/>
    <lineage>
        <taxon>Eukaryota</taxon>
        <taxon>Fungi</taxon>
        <taxon>Fungi incertae sedis</taxon>
        <taxon>Zoopagomycota</taxon>
        <taxon>Kickxellomycotina</taxon>
        <taxon>Kickxellomycetes</taxon>
        <taxon>Kickxellales</taxon>
        <taxon>Kickxellaceae</taxon>
        <taxon>Coemansia</taxon>
    </lineage>
</organism>
<name>A0A9W7YE79_9FUNG</name>
<dbReference type="PROSITE" id="PS50271">
    <property type="entry name" value="ZF_UBP"/>
    <property type="match status" value="1"/>
</dbReference>
<feature type="domain" description="UBP-type" evidence="12">
    <location>
        <begin position="49"/>
        <end position="151"/>
    </location>
</feature>
<evidence type="ECO:0000256" key="1">
    <source>
        <dbReference type="ARBA" id="ARBA00004123"/>
    </source>
</evidence>
<dbReference type="InterPro" id="IPR033809">
    <property type="entry name" value="USP39"/>
</dbReference>
<dbReference type="OrthoDB" id="10263353at2759"/>
<dbReference type="GO" id="GO:0016579">
    <property type="term" value="P:protein deubiquitination"/>
    <property type="evidence" value="ECO:0007669"/>
    <property type="project" value="InterPro"/>
</dbReference>
<evidence type="ECO:0000259" key="11">
    <source>
        <dbReference type="PROSITE" id="PS50235"/>
    </source>
</evidence>
<feature type="domain" description="USP" evidence="11">
    <location>
        <begin position="176"/>
        <end position="539"/>
    </location>
</feature>
<dbReference type="SUPFAM" id="SSF57850">
    <property type="entry name" value="RING/U-box"/>
    <property type="match status" value="1"/>
</dbReference>
<accession>A0A9W7YE79</accession>
<dbReference type="SMART" id="SM00290">
    <property type="entry name" value="ZnF_UBP"/>
    <property type="match status" value="1"/>
</dbReference>
<evidence type="ECO:0000256" key="4">
    <source>
        <dbReference type="ARBA" id="ARBA00022728"/>
    </source>
</evidence>
<dbReference type="InterPro" id="IPR028889">
    <property type="entry name" value="USP"/>
</dbReference>
<dbReference type="InterPro" id="IPR050185">
    <property type="entry name" value="Ub_carboxyl-term_hydrolase"/>
</dbReference>
<dbReference type="InterPro" id="IPR013083">
    <property type="entry name" value="Znf_RING/FYVE/PHD"/>
</dbReference>
<dbReference type="InterPro" id="IPR001394">
    <property type="entry name" value="Peptidase_C19_UCH"/>
</dbReference>
<gene>
    <name evidence="13" type="primary">ubp10</name>
    <name evidence="13" type="ORF">LPJ61_002729</name>
</gene>
<feature type="compositionally biased region" description="Polar residues" evidence="10">
    <location>
        <begin position="464"/>
        <end position="474"/>
    </location>
</feature>
<evidence type="ECO:0000313" key="13">
    <source>
        <dbReference type="EMBL" id="KAJ1731027.1"/>
    </source>
</evidence>
<keyword evidence="8" id="KW-0539">Nucleus</keyword>
<keyword evidence="6" id="KW-0862">Zinc</keyword>
<evidence type="ECO:0000256" key="6">
    <source>
        <dbReference type="ARBA" id="ARBA00022833"/>
    </source>
</evidence>
<evidence type="ECO:0000256" key="2">
    <source>
        <dbReference type="ARBA" id="ARBA00022664"/>
    </source>
</evidence>
<comment type="caution">
    <text evidence="13">The sequence shown here is derived from an EMBL/GenBank/DDBJ whole genome shotgun (WGS) entry which is preliminary data.</text>
</comment>